<protein>
    <recommendedName>
        <fullName evidence="4">Lipoprotein</fullName>
    </recommendedName>
</protein>
<evidence type="ECO:0000313" key="2">
    <source>
        <dbReference type="EMBL" id="RHL52089.1"/>
    </source>
</evidence>
<reference evidence="2 3" key="1">
    <citation type="submission" date="2018-08" db="EMBL/GenBank/DDBJ databases">
        <title>A genome reference for cultivated species of the human gut microbiota.</title>
        <authorList>
            <person name="Zou Y."/>
            <person name="Xue W."/>
            <person name="Luo G."/>
        </authorList>
    </citation>
    <scope>NUCLEOTIDE SEQUENCE [LARGE SCALE GENOMIC DNA]</scope>
    <source>
        <strain evidence="2 3">AF37-12</strain>
    </source>
</reference>
<gene>
    <name evidence="2" type="ORF">DW011_25855</name>
</gene>
<evidence type="ECO:0008006" key="4">
    <source>
        <dbReference type="Google" id="ProtNLM"/>
    </source>
</evidence>
<dbReference type="RefSeq" id="WP_117610853.1">
    <property type="nucleotide sequence ID" value="NZ_JBDFWQ010000044.1"/>
</dbReference>
<accession>A0A415LT44</accession>
<evidence type="ECO:0000256" key="1">
    <source>
        <dbReference type="SAM" id="SignalP"/>
    </source>
</evidence>
<dbReference type="Proteomes" id="UP000283616">
    <property type="component" value="Unassembled WGS sequence"/>
</dbReference>
<organism evidence="2 3">
    <name type="scientific">Bacteroides thetaiotaomicron</name>
    <dbReference type="NCBI Taxonomy" id="818"/>
    <lineage>
        <taxon>Bacteria</taxon>
        <taxon>Pseudomonadati</taxon>
        <taxon>Bacteroidota</taxon>
        <taxon>Bacteroidia</taxon>
        <taxon>Bacteroidales</taxon>
        <taxon>Bacteroidaceae</taxon>
        <taxon>Bacteroides</taxon>
    </lineage>
</organism>
<feature type="signal peptide" evidence="1">
    <location>
        <begin position="1"/>
        <end position="24"/>
    </location>
</feature>
<dbReference type="EMBL" id="QROV01000063">
    <property type="protein sequence ID" value="RHL52089.1"/>
    <property type="molecule type" value="Genomic_DNA"/>
</dbReference>
<dbReference type="AlphaFoldDB" id="A0A415LT44"/>
<evidence type="ECO:0000313" key="3">
    <source>
        <dbReference type="Proteomes" id="UP000283616"/>
    </source>
</evidence>
<comment type="caution">
    <text evidence="2">The sequence shown here is derived from an EMBL/GenBank/DDBJ whole genome shotgun (WGS) entry which is preliminary data.</text>
</comment>
<keyword evidence="1" id="KW-0732">Signal</keyword>
<sequence>MKNLVYSTILVCITALFSSCGGQAGKLFGGNPTDKAASYAKAIKLIKEKTDLDKFKIYSVRFVEGEALSNDMMHVDLSMVSPDNIAYKQVFYLNGNVGDLRKQSSSIDDIDYEKIKGIDVTKIDPEAIEKQCAEAQQMVPEGHTYKSIGRYEVKEILPKKTALLNKGRNIGAQETTFDIRFTEDGKETEVNGGKVTYLYYEAEVQVNADGTLSVEEK</sequence>
<dbReference type="PROSITE" id="PS51257">
    <property type="entry name" value="PROKAR_LIPOPROTEIN"/>
    <property type="match status" value="1"/>
</dbReference>
<feature type="chain" id="PRO_5019214840" description="Lipoprotein" evidence="1">
    <location>
        <begin position="25"/>
        <end position="217"/>
    </location>
</feature>
<proteinExistence type="predicted"/>
<name>A0A415LT44_BACT4</name>